<dbReference type="PROSITE" id="PS50181">
    <property type="entry name" value="FBOX"/>
    <property type="match status" value="1"/>
</dbReference>
<dbReference type="InterPro" id="IPR052050">
    <property type="entry name" value="SecEffector_AnkRepeat"/>
</dbReference>
<sequence>MDCATDDAGAQRSLHMDNLPNEILALIFCQLPCLDRTLCASPVCRRWRNAVSGLSGTGRVSCLVAGDLWRSRRSAAKSGHTGCVARMCTKSALSGGWFDRSVYESAVERDDLATLIALRVIECDHRDNRSSLAVRDVIAFAARCGSANCLVYAITQYNKTFMDILWVPWTCQHADPTKHAMCLDIITDLGHSARDVAIHAAARGHADCLRVGLRTRDFDVIQVIDACGGDRLCLDVLYQVEGVKLTYVAASRGRVDILRLLRSCGVEWDGHTCKVAAKNGHLDCLRYAREDGCPWDATTCAEAVANKNLDCLRYALANGCPCDEHALGDAIALNRVAYLRCIHEAGRPWDKSVCEKAAACGSLECLRYAHENGCPWDEETCTKAAEHDNIDCLVYAHENGCPWDERALVAAVRADSIECLRYMHDQNMEWDRKTYRLAYCCDRGNKCFKYVSNYKDCPIERGDPYETDSDTDTDAESETQTDSPSPQEDAEACDDREPEQKRARTASSVRPL</sequence>
<dbReference type="PANTHER" id="PTHR46586:SF3">
    <property type="entry name" value="ANKYRIN REPEAT-CONTAINING PROTEIN"/>
    <property type="match status" value="1"/>
</dbReference>
<feature type="compositionally biased region" description="Acidic residues" evidence="1">
    <location>
        <begin position="465"/>
        <end position="479"/>
    </location>
</feature>
<dbReference type="Gene3D" id="1.20.1280.50">
    <property type="match status" value="1"/>
</dbReference>
<reference evidence="3" key="1">
    <citation type="journal article" date="2018" name="Nat. Commun.">
        <title>Diversity and evolution of the emerging Pandoraviridae family.</title>
        <authorList>
            <person name="Legendre M."/>
            <person name="Fabre E."/>
            <person name="Poirot O."/>
            <person name="Jeudy S."/>
            <person name="Lartigue A."/>
            <person name="Alempic J.M."/>
            <person name="Beucher L."/>
            <person name="Philippe N."/>
            <person name="Bertaux L."/>
            <person name="Christo-Foroux E."/>
            <person name="Labadie K."/>
            <person name="Coute Y."/>
            <person name="Abergel C."/>
            <person name="Claverie J.M."/>
        </authorList>
    </citation>
    <scope>NUCLEOTIDE SEQUENCE [LARGE SCALE GENOMIC DNA]</scope>
    <source>
        <strain evidence="3">Macleodensis</strain>
    </source>
</reference>
<dbReference type="Gene3D" id="1.25.40.20">
    <property type="entry name" value="Ankyrin repeat-containing domain"/>
    <property type="match status" value="1"/>
</dbReference>
<dbReference type="SUPFAM" id="SSF140860">
    <property type="entry name" value="Pseudo ankyrin repeat-like"/>
    <property type="match status" value="2"/>
</dbReference>
<proteinExistence type="predicted"/>
<dbReference type="InterPro" id="IPR036770">
    <property type="entry name" value="Ankyrin_rpt-contain_sf"/>
</dbReference>
<dbReference type="PANTHER" id="PTHR46586">
    <property type="entry name" value="ANKYRIN REPEAT-CONTAINING PROTEIN"/>
    <property type="match status" value="1"/>
</dbReference>
<feature type="domain" description="F-box" evidence="2">
    <location>
        <begin position="13"/>
        <end position="72"/>
    </location>
</feature>
<organism evidence="3">
    <name type="scientific">Pandoravirus macleodensis</name>
    <dbReference type="NCBI Taxonomy" id="2107707"/>
    <lineage>
        <taxon>Viruses</taxon>
        <taxon>Pandoravirus</taxon>
    </lineage>
</organism>
<evidence type="ECO:0000313" key="3">
    <source>
        <dbReference type="EMBL" id="AVK77165.1"/>
    </source>
</evidence>
<feature type="compositionally biased region" description="Basic and acidic residues" evidence="1">
    <location>
        <begin position="493"/>
        <end position="502"/>
    </location>
</feature>
<accession>A0A2U7UFL4</accession>
<dbReference type="EMBL" id="MG011691">
    <property type="protein sequence ID" value="AVK77165.1"/>
    <property type="molecule type" value="Genomic_DNA"/>
</dbReference>
<dbReference type="GeneID" id="36841620"/>
<dbReference type="SUPFAM" id="SSF81383">
    <property type="entry name" value="F-box domain"/>
    <property type="match status" value="1"/>
</dbReference>
<gene>
    <name evidence="3" type="ORF">pmac_cds_477</name>
</gene>
<dbReference type="KEGG" id="vg:36841620"/>
<dbReference type="Proteomes" id="UP000249758">
    <property type="component" value="Segment"/>
</dbReference>
<protein>
    <submittedName>
        <fullName evidence="3">Ankyrin repeat domain containing protein</fullName>
    </submittedName>
</protein>
<evidence type="ECO:0000256" key="1">
    <source>
        <dbReference type="SAM" id="MobiDB-lite"/>
    </source>
</evidence>
<evidence type="ECO:0000259" key="2">
    <source>
        <dbReference type="PROSITE" id="PS50181"/>
    </source>
</evidence>
<dbReference type="InterPro" id="IPR036047">
    <property type="entry name" value="F-box-like_dom_sf"/>
</dbReference>
<feature type="region of interest" description="Disordered" evidence="1">
    <location>
        <begin position="461"/>
        <end position="512"/>
    </location>
</feature>
<dbReference type="InterPro" id="IPR001810">
    <property type="entry name" value="F-box_dom"/>
</dbReference>
<dbReference type="RefSeq" id="YP_009481161.1">
    <property type="nucleotide sequence ID" value="NC_037665.1"/>
</dbReference>
<dbReference type="Pfam" id="PF12937">
    <property type="entry name" value="F-box-like"/>
    <property type="match status" value="1"/>
</dbReference>
<name>A0A2U7UFL4_9VIRU</name>